<gene>
    <name evidence="1" type="ORF">GCM10011309_15330</name>
</gene>
<name>A0A918NGK3_9PROT</name>
<dbReference type="RefSeq" id="WP_189583579.1">
    <property type="nucleotide sequence ID" value="NZ_BMYV01000001.1"/>
</dbReference>
<evidence type="ECO:0000313" key="1">
    <source>
        <dbReference type="EMBL" id="GGX65972.1"/>
    </source>
</evidence>
<comment type="caution">
    <text evidence="1">The sequence shown here is derived from an EMBL/GenBank/DDBJ whole genome shotgun (WGS) entry which is preliminary data.</text>
</comment>
<dbReference type="AlphaFoldDB" id="A0A918NGK3"/>
<organism evidence="1 2">
    <name type="scientific">Litorimonas cladophorae</name>
    <dbReference type="NCBI Taxonomy" id="1220491"/>
    <lineage>
        <taxon>Bacteria</taxon>
        <taxon>Pseudomonadati</taxon>
        <taxon>Pseudomonadota</taxon>
        <taxon>Alphaproteobacteria</taxon>
        <taxon>Maricaulales</taxon>
        <taxon>Robiginitomaculaceae</taxon>
    </lineage>
</organism>
<dbReference type="EMBL" id="BMYV01000001">
    <property type="protein sequence ID" value="GGX65972.1"/>
    <property type="molecule type" value="Genomic_DNA"/>
</dbReference>
<reference evidence="1 2" key="1">
    <citation type="journal article" date="2014" name="Int. J. Syst. Evol. Microbiol.">
        <title>Complete genome sequence of Corynebacterium casei LMG S-19264T (=DSM 44701T), isolated from a smear-ripened cheese.</title>
        <authorList>
            <consortium name="US DOE Joint Genome Institute (JGI-PGF)"/>
            <person name="Walter F."/>
            <person name="Albersmeier A."/>
            <person name="Kalinowski J."/>
            <person name="Ruckert C."/>
        </authorList>
    </citation>
    <scope>NUCLEOTIDE SEQUENCE [LARGE SCALE GENOMIC DNA]</scope>
    <source>
        <strain evidence="1 2">KCTC 23968</strain>
    </source>
</reference>
<proteinExistence type="predicted"/>
<keyword evidence="2" id="KW-1185">Reference proteome</keyword>
<sequence>MRKTFNSTQSRIAVKSARQRLRLEAAKARKAEADAPDKVSVNQFGRPIVNYADQPVLRDEDMEDIAFEFEQKACPHAAVAEYRPGFGNRFDTKHARDHWWFYMRGVSILAALSDASDDILDQISTPTLDVRHLKAETHKFTQMELRASLEAARAREISRRELEDVQEAELREIETEISARFTARVLADSEDLRDPSIKAEHIVVEGGGTAFGFD</sequence>
<evidence type="ECO:0000313" key="2">
    <source>
        <dbReference type="Proteomes" id="UP000600865"/>
    </source>
</evidence>
<protein>
    <submittedName>
        <fullName evidence="1">Uncharacterized protein</fullName>
    </submittedName>
</protein>
<accession>A0A918NGK3</accession>
<dbReference type="Proteomes" id="UP000600865">
    <property type="component" value="Unassembled WGS sequence"/>
</dbReference>